<sequence>MEEKKSSKGLIIGIIVVVVIGIFVWRYFSSKNVPSEQVGEEQQVAGMEDSIFVANQKPGRFVNVGRATLSKKGYVAIHQEEAGAPGAIIGFGSLLNVGETKNLSVTLNRKSVAGESFYAMIHWDNNNGAFNPSEDAAATDKDGNIVMAKFMISESASEPIEYKL</sequence>
<dbReference type="Pfam" id="PF23951">
    <property type="entry name" value="DUF7282"/>
    <property type="match status" value="1"/>
</dbReference>
<evidence type="ECO:0000313" key="4">
    <source>
        <dbReference type="Proteomes" id="UP000034797"/>
    </source>
</evidence>
<dbReference type="EMBL" id="LCJW01000046">
    <property type="protein sequence ID" value="KKT84878.1"/>
    <property type="molecule type" value="Genomic_DNA"/>
</dbReference>
<keyword evidence="1" id="KW-0472">Membrane</keyword>
<gene>
    <name evidence="3" type="ORF">UW84_C0046G0002</name>
</gene>
<proteinExistence type="predicted"/>
<protein>
    <recommendedName>
        <fullName evidence="2">DUF7282 domain-containing protein</fullName>
    </recommendedName>
</protein>
<evidence type="ECO:0000256" key="1">
    <source>
        <dbReference type="SAM" id="Phobius"/>
    </source>
</evidence>
<evidence type="ECO:0000313" key="3">
    <source>
        <dbReference type="EMBL" id="KKT84878.1"/>
    </source>
</evidence>
<organism evidence="3 4">
    <name type="scientific">Candidatus Collierbacteria bacterium GW2011_GWA2_44_99</name>
    <dbReference type="NCBI Taxonomy" id="1618380"/>
    <lineage>
        <taxon>Bacteria</taxon>
        <taxon>Candidatus Collieribacteriota</taxon>
    </lineage>
</organism>
<feature type="transmembrane region" description="Helical" evidence="1">
    <location>
        <begin position="9"/>
        <end position="28"/>
    </location>
</feature>
<dbReference type="AlphaFoldDB" id="A0A0G1KMW1"/>
<keyword evidence="1" id="KW-1133">Transmembrane helix</keyword>
<evidence type="ECO:0000259" key="2">
    <source>
        <dbReference type="Pfam" id="PF23951"/>
    </source>
</evidence>
<accession>A0A0G1KMW1</accession>
<comment type="caution">
    <text evidence="3">The sequence shown here is derived from an EMBL/GenBank/DDBJ whole genome shotgun (WGS) entry which is preliminary data.</text>
</comment>
<feature type="domain" description="DUF7282" evidence="2">
    <location>
        <begin position="51"/>
        <end position="150"/>
    </location>
</feature>
<keyword evidence="1" id="KW-0812">Transmembrane</keyword>
<name>A0A0G1KMW1_9BACT</name>
<dbReference type="Proteomes" id="UP000034797">
    <property type="component" value="Unassembled WGS sequence"/>
</dbReference>
<reference evidence="3 4" key="1">
    <citation type="journal article" date="2015" name="Nature">
        <title>rRNA introns, odd ribosomes, and small enigmatic genomes across a large radiation of phyla.</title>
        <authorList>
            <person name="Brown C.T."/>
            <person name="Hug L.A."/>
            <person name="Thomas B.C."/>
            <person name="Sharon I."/>
            <person name="Castelle C.J."/>
            <person name="Singh A."/>
            <person name="Wilkins M.J."/>
            <person name="Williams K.H."/>
            <person name="Banfield J.F."/>
        </authorList>
    </citation>
    <scope>NUCLEOTIDE SEQUENCE [LARGE SCALE GENOMIC DNA]</scope>
</reference>
<dbReference type="InterPro" id="IPR055706">
    <property type="entry name" value="Slg1/2_DUF7282"/>
</dbReference>